<evidence type="ECO:0000313" key="2">
    <source>
        <dbReference type="Proteomes" id="UP000736335"/>
    </source>
</evidence>
<organism evidence="1 2">
    <name type="scientific">Thelephora terrestris</name>
    <dbReference type="NCBI Taxonomy" id="56493"/>
    <lineage>
        <taxon>Eukaryota</taxon>
        <taxon>Fungi</taxon>
        <taxon>Dikarya</taxon>
        <taxon>Basidiomycota</taxon>
        <taxon>Agaricomycotina</taxon>
        <taxon>Agaricomycetes</taxon>
        <taxon>Thelephorales</taxon>
        <taxon>Thelephoraceae</taxon>
        <taxon>Thelephora</taxon>
    </lineage>
</organism>
<reference evidence="1" key="1">
    <citation type="journal article" date="2020" name="Nat. Commun.">
        <title>Large-scale genome sequencing of mycorrhizal fungi provides insights into the early evolution of symbiotic traits.</title>
        <authorList>
            <person name="Miyauchi S."/>
            <person name="Kiss E."/>
            <person name="Kuo A."/>
            <person name="Drula E."/>
            <person name="Kohler A."/>
            <person name="Sanchez-Garcia M."/>
            <person name="Morin E."/>
            <person name="Andreopoulos B."/>
            <person name="Barry K.W."/>
            <person name="Bonito G."/>
            <person name="Buee M."/>
            <person name="Carver A."/>
            <person name="Chen C."/>
            <person name="Cichocki N."/>
            <person name="Clum A."/>
            <person name="Culley D."/>
            <person name="Crous P.W."/>
            <person name="Fauchery L."/>
            <person name="Girlanda M."/>
            <person name="Hayes R.D."/>
            <person name="Keri Z."/>
            <person name="LaButti K."/>
            <person name="Lipzen A."/>
            <person name="Lombard V."/>
            <person name="Magnuson J."/>
            <person name="Maillard F."/>
            <person name="Murat C."/>
            <person name="Nolan M."/>
            <person name="Ohm R.A."/>
            <person name="Pangilinan J."/>
            <person name="Pereira M.F."/>
            <person name="Perotto S."/>
            <person name="Peter M."/>
            <person name="Pfister S."/>
            <person name="Riley R."/>
            <person name="Sitrit Y."/>
            <person name="Stielow J.B."/>
            <person name="Szollosi G."/>
            <person name="Zifcakova L."/>
            <person name="Stursova M."/>
            <person name="Spatafora J.W."/>
            <person name="Tedersoo L."/>
            <person name="Vaario L.M."/>
            <person name="Yamada A."/>
            <person name="Yan M."/>
            <person name="Wang P."/>
            <person name="Xu J."/>
            <person name="Bruns T."/>
            <person name="Baldrian P."/>
            <person name="Vilgalys R."/>
            <person name="Dunand C."/>
            <person name="Henrissat B."/>
            <person name="Grigoriev I.V."/>
            <person name="Hibbett D."/>
            <person name="Nagy L.G."/>
            <person name="Martin F.M."/>
        </authorList>
    </citation>
    <scope>NUCLEOTIDE SEQUENCE</scope>
    <source>
        <strain evidence="1">UH-Tt-Lm1</strain>
    </source>
</reference>
<sequence length="274" mass="31632">MKNVLTEDLNKLLRAIGDPFQVTQIPSFREGEPEGIENADPMLIVQILIQFASSDLWRDHLRRSNFDTYEDMMSLENQKKGALWGMLCTTTFRWPKFLCTPARIVATIRRLEELQCLNTAEVVMMWAWTTNVVDPMNYDGWRLVGNDTLRFYRTHGMGRLNALKRHIVNPVVEEEMAMKLLLTRYEGIRSPCRMGRVRRPATTVCRGVPPGFPSVYYTDLRVSHVCQLRRLYHLFGGDVKPWREVVPAEEVDEEIDTSRSLLEVPGPSLESCVI</sequence>
<gene>
    <name evidence="1" type="ORF">BJ322DRAFT_540240</name>
</gene>
<proteinExistence type="predicted"/>
<dbReference type="OrthoDB" id="3299409at2759"/>
<dbReference type="AlphaFoldDB" id="A0A9P6HKX9"/>
<reference evidence="1" key="2">
    <citation type="submission" date="2020-11" db="EMBL/GenBank/DDBJ databases">
        <authorList>
            <consortium name="DOE Joint Genome Institute"/>
            <person name="Kuo A."/>
            <person name="Miyauchi S."/>
            <person name="Kiss E."/>
            <person name="Drula E."/>
            <person name="Kohler A."/>
            <person name="Sanchez-Garcia M."/>
            <person name="Andreopoulos B."/>
            <person name="Barry K.W."/>
            <person name="Bonito G."/>
            <person name="Buee M."/>
            <person name="Carver A."/>
            <person name="Chen C."/>
            <person name="Cichocki N."/>
            <person name="Clum A."/>
            <person name="Culley D."/>
            <person name="Crous P.W."/>
            <person name="Fauchery L."/>
            <person name="Girlanda M."/>
            <person name="Hayes R."/>
            <person name="Keri Z."/>
            <person name="Labutti K."/>
            <person name="Lipzen A."/>
            <person name="Lombard V."/>
            <person name="Magnuson J."/>
            <person name="Maillard F."/>
            <person name="Morin E."/>
            <person name="Murat C."/>
            <person name="Nolan M."/>
            <person name="Ohm R."/>
            <person name="Pangilinan J."/>
            <person name="Pereira M."/>
            <person name="Perotto S."/>
            <person name="Peter M."/>
            <person name="Riley R."/>
            <person name="Sitrit Y."/>
            <person name="Stielow B."/>
            <person name="Szollosi G."/>
            <person name="Zifcakova L."/>
            <person name="Stursova M."/>
            <person name="Spatafora J.W."/>
            <person name="Tedersoo L."/>
            <person name="Vaario L.-M."/>
            <person name="Yamada A."/>
            <person name="Yan M."/>
            <person name="Wang P."/>
            <person name="Xu J."/>
            <person name="Bruns T."/>
            <person name="Baldrian P."/>
            <person name="Vilgalys R."/>
            <person name="Henrissat B."/>
            <person name="Grigoriev I.V."/>
            <person name="Hibbett D."/>
            <person name="Nagy L.G."/>
            <person name="Martin F.M."/>
        </authorList>
    </citation>
    <scope>NUCLEOTIDE SEQUENCE</scope>
    <source>
        <strain evidence="1">UH-Tt-Lm1</strain>
    </source>
</reference>
<accession>A0A9P6HKX9</accession>
<keyword evidence="2" id="KW-1185">Reference proteome</keyword>
<comment type="caution">
    <text evidence="1">The sequence shown here is derived from an EMBL/GenBank/DDBJ whole genome shotgun (WGS) entry which is preliminary data.</text>
</comment>
<dbReference type="EMBL" id="WIUZ02000003">
    <property type="protein sequence ID" value="KAF9789527.1"/>
    <property type="molecule type" value="Genomic_DNA"/>
</dbReference>
<name>A0A9P6HKX9_9AGAM</name>
<evidence type="ECO:0000313" key="1">
    <source>
        <dbReference type="EMBL" id="KAF9789527.1"/>
    </source>
</evidence>
<dbReference type="Proteomes" id="UP000736335">
    <property type="component" value="Unassembled WGS sequence"/>
</dbReference>
<protein>
    <submittedName>
        <fullName evidence="1">Uncharacterized protein</fullName>
    </submittedName>
</protein>